<dbReference type="AlphaFoldDB" id="A0A7X6I078"/>
<feature type="region of interest" description="Disordered" evidence="1">
    <location>
        <begin position="93"/>
        <end position="113"/>
    </location>
</feature>
<gene>
    <name evidence="2" type="ORF">HCN56_17830</name>
</gene>
<evidence type="ECO:0000313" key="2">
    <source>
        <dbReference type="EMBL" id="NJQ07396.1"/>
    </source>
</evidence>
<dbReference type="Proteomes" id="UP000578686">
    <property type="component" value="Unassembled WGS sequence"/>
</dbReference>
<feature type="non-terminal residue" evidence="2">
    <location>
        <position position="1"/>
    </location>
</feature>
<comment type="caution">
    <text evidence="2">The sequence shown here is derived from an EMBL/GenBank/DDBJ whole genome shotgun (WGS) entry which is preliminary data.</text>
</comment>
<dbReference type="EMBL" id="JAAVJD010000157">
    <property type="protein sequence ID" value="NJQ07396.1"/>
    <property type="molecule type" value="Genomic_DNA"/>
</dbReference>
<proteinExistence type="predicted"/>
<accession>A0A7X6I078</accession>
<organism evidence="2 3">
    <name type="scientific">Streptomyces lonarensis</name>
    <dbReference type="NCBI Taxonomy" id="700599"/>
    <lineage>
        <taxon>Bacteria</taxon>
        <taxon>Bacillati</taxon>
        <taxon>Actinomycetota</taxon>
        <taxon>Actinomycetes</taxon>
        <taxon>Kitasatosporales</taxon>
        <taxon>Streptomycetaceae</taxon>
        <taxon>Streptomyces</taxon>
    </lineage>
</organism>
<sequence>PGRVRDGGAEVDLAVVEFHPELLLGGDGQLDAGAWAARGVVVRGPAAAGSGSWWVAVPGVTGAGVPVTGVVVPGAADSPAWVPELYDGTRPASCGGAAPRDGCAPARWPWAPP</sequence>
<keyword evidence="3" id="KW-1185">Reference proteome</keyword>
<protein>
    <submittedName>
        <fullName evidence="2">Uncharacterized protein</fullName>
    </submittedName>
</protein>
<reference evidence="2 3" key="1">
    <citation type="submission" date="2020-03" db="EMBL/GenBank/DDBJ databases">
        <title>Draft genome of Streptomyces sp. ventii, isolated from the Axial Seamount in the Pacific Ocean, and resequencing of the two type strains Streptomyces lonarensis strain NCL 716 and Streptomyces bohaiensis strain 11A07.</title>
        <authorList>
            <person name="Loughran R.M."/>
            <person name="Pfannmuller K.M."/>
            <person name="Wasson B.J."/>
            <person name="Deadmond M.C."/>
            <person name="Paddock B.E."/>
            <person name="Koyack M.J."/>
            <person name="Gallegos D.A."/>
            <person name="Mitchell E.A."/>
            <person name="Ushijima B."/>
            <person name="Saw J.H."/>
            <person name="Mcphail K.L."/>
            <person name="Videau P."/>
        </authorList>
    </citation>
    <scope>NUCLEOTIDE SEQUENCE [LARGE SCALE GENOMIC DNA]</scope>
    <source>
        <strain evidence="2 3">NCL716</strain>
    </source>
</reference>
<name>A0A7X6I078_9ACTN</name>
<evidence type="ECO:0000256" key="1">
    <source>
        <dbReference type="SAM" id="MobiDB-lite"/>
    </source>
</evidence>
<evidence type="ECO:0000313" key="3">
    <source>
        <dbReference type="Proteomes" id="UP000578686"/>
    </source>
</evidence>
<dbReference type="RefSeq" id="WP_167972351.1">
    <property type="nucleotide sequence ID" value="NZ_JAAVJD010000157.1"/>
</dbReference>